<proteinExistence type="predicted"/>
<evidence type="ECO:0000313" key="1">
    <source>
        <dbReference type="EMBL" id="VVU95414.1"/>
    </source>
</evidence>
<accession>A0A5E8CKW9</accession>
<protein>
    <submittedName>
        <fullName evidence="1">Uncharacterized protein</fullName>
    </submittedName>
</protein>
<gene>
    <name evidence="1" type="ORF">CPAV1605_1165</name>
</gene>
<dbReference type="AlphaFoldDB" id="A0A5E8CKW9"/>
<sequence>MYQDIDEDEFFEKRLPNFYQKYSDCINNNMMNNNVVEFIEECKFIFGYLEFSFTEVTEEDMKGAEEAKIKEFNDFGKNLKIILQTLNSINFDDVEDKYQHLNDRMVGISENMDVIKNFFAEMAKETKELNNFMKESNESMEKSFLDLQRNIYLSNFIKELNGITTFTLLDSNIKKEELISKMKEFKYMADPDILVAPNHPYPELDLNLEKFKNNKDISHALFKYNLDNVIYILNKQIQRTSGGLEFQNIDVTVT</sequence>
<name>A0A5E8CKW9_9ZZZZ</name>
<organism evidence="1">
    <name type="scientific">seawater metagenome</name>
    <dbReference type="NCBI Taxonomy" id="1561972"/>
    <lineage>
        <taxon>unclassified sequences</taxon>
        <taxon>metagenomes</taxon>
        <taxon>ecological metagenomes</taxon>
    </lineage>
</organism>
<dbReference type="EMBL" id="CABVLZ010000004">
    <property type="protein sequence ID" value="VVU95414.1"/>
    <property type="molecule type" value="Genomic_DNA"/>
</dbReference>
<reference evidence="1" key="1">
    <citation type="submission" date="2019-09" db="EMBL/GenBank/DDBJ databases">
        <authorList>
            <person name="Needham M D."/>
        </authorList>
    </citation>
    <scope>NUCLEOTIDE SEQUENCE</scope>
</reference>